<dbReference type="RefSeq" id="XP_026488444.2">
    <property type="nucleotide sequence ID" value="XM_026632659.2"/>
</dbReference>
<feature type="signal peptide" evidence="2">
    <location>
        <begin position="1"/>
        <end position="18"/>
    </location>
</feature>
<proteinExistence type="predicted"/>
<sequence>MDWRTVLVVLSILFYVNAFSKYGRSCKDIGCLNSEVCVLAEDPCSYGRASDCGTYPTCKKKSQVEGSHSEPARPSVPKPVPQSPTRDFDSAPSYPAPAPPTNTHSGSPYGGNAPSGENSPYGSRSPYDNSPYGSNGGSSPYGGSNGGSPYGGNSPYGGSSNRGGSQIGGGSNPYSPSTNGGFGGTGGKSPLDSIFNTLNNFANGGGAGGSTGSSSGSGLSNIFGNILGNNAQPTYQQPNYNKNYGQSNAHHSGASTRKPVHYGWNVSVTVIFTYLIQLYIQNIIRN</sequence>
<dbReference type="PANTHER" id="PTHR39956:SF1">
    <property type="entry name" value="GH09530P-RELATED"/>
    <property type="match status" value="1"/>
</dbReference>
<feature type="compositionally biased region" description="Low complexity" evidence="1">
    <location>
        <begin position="151"/>
        <end position="164"/>
    </location>
</feature>
<accession>A0A8B8HUB6</accession>
<reference evidence="4" key="1">
    <citation type="submission" date="2025-08" db="UniProtKB">
        <authorList>
            <consortium name="RefSeq"/>
        </authorList>
    </citation>
    <scope>IDENTIFICATION</scope>
    <source>
        <tissue evidence="4">Whole body</tissue>
    </source>
</reference>
<dbReference type="PANTHER" id="PTHR39956">
    <property type="entry name" value="GH09530P-RELATED"/>
    <property type="match status" value="1"/>
</dbReference>
<dbReference type="Proteomes" id="UP001652626">
    <property type="component" value="Chromosome 9"/>
</dbReference>
<dbReference type="AlphaFoldDB" id="A0A8B8HUB6"/>
<name>A0A8B8HUB6_VANTA</name>
<evidence type="ECO:0000256" key="2">
    <source>
        <dbReference type="SAM" id="SignalP"/>
    </source>
</evidence>
<organism evidence="3 4">
    <name type="scientific">Vanessa tameamea</name>
    <name type="common">Kamehameha butterfly</name>
    <dbReference type="NCBI Taxonomy" id="334116"/>
    <lineage>
        <taxon>Eukaryota</taxon>
        <taxon>Metazoa</taxon>
        <taxon>Ecdysozoa</taxon>
        <taxon>Arthropoda</taxon>
        <taxon>Hexapoda</taxon>
        <taxon>Insecta</taxon>
        <taxon>Pterygota</taxon>
        <taxon>Neoptera</taxon>
        <taxon>Endopterygota</taxon>
        <taxon>Lepidoptera</taxon>
        <taxon>Glossata</taxon>
        <taxon>Ditrysia</taxon>
        <taxon>Papilionoidea</taxon>
        <taxon>Nymphalidae</taxon>
        <taxon>Nymphalinae</taxon>
        <taxon>Vanessa</taxon>
    </lineage>
</organism>
<evidence type="ECO:0000256" key="1">
    <source>
        <dbReference type="SAM" id="MobiDB-lite"/>
    </source>
</evidence>
<feature type="region of interest" description="Disordered" evidence="1">
    <location>
        <begin position="60"/>
        <end position="188"/>
    </location>
</feature>
<feature type="compositionally biased region" description="Polar residues" evidence="1">
    <location>
        <begin position="233"/>
        <end position="255"/>
    </location>
</feature>
<dbReference type="GeneID" id="113395099"/>
<feature type="chain" id="PRO_5045393137" evidence="2">
    <location>
        <begin position="19"/>
        <end position="286"/>
    </location>
</feature>
<evidence type="ECO:0000313" key="3">
    <source>
        <dbReference type="Proteomes" id="UP001652626"/>
    </source>
</evidence>
<gene>
    <name evidence="4" type="primary">LOC113395099</name>
</gene>
<keyword evidence="2" id="KW-0732">Signal</keyword>
<feature type="compositionally biased region" description="Polar residues" evidence="1">
    <location>
        <begin position="115"/>
        <end position="128"/>
    </location>
</feature>
<keyword evidence="3" id="KW-1185">Reference proteome</keyword>
<feature type="region of interest" description="Disordered" evidence="1">
    <location>
        <begin position="233"/>
        <end position="256"/>
    </location>
</feature>
<evidence type="ECO:0000313" key="4">
    <source>
        <dbReference type="RefSeq" id="XP_026488444.2"/>
    </source>
</evidence>
<feature type="compositionally biased region" description="Gly residues" evidence="1">
    <location>
        <begin position="134"/>
        <end position="150"/>
    </location>
</feature>
<protein>
    <submittedName>
        <fullName evidence="4">Keratin, type I cytoskeletal 9 isoform X2</fullName>
    </submittedName>
</protein>